<gene>
    <name evidence="2" type="ORF">FHR84_000734</name>
</gene>
<dbReference type="EMBL" id="JACBYW010000001">
    <property type="protein sequence ID" value="NYH77420.1"/>
    <property type="molecule type" value="Genomic_DNA"/>
</dbReference>
<name>A0A852YTJ6_9ACTN</name>
<dbReference type="GO" id="GO:0005829">
    <property type="term" value="C:cytosol"/>
    <property type="evidence" value="ECO:0007669"/>
    <property type="project" value="TreeGrafter"/>
</dbReference>
<dbReference type="InterPro" id="IPR005153">
    <property type="entry name" value="MbtH-like_dom"/>
</dbReference>
<dbReference type="PANTHER" id="PTHR38444:SF1">
    <property type="entry name" value="ENTEROBACTIN BIOSYNTHESIS PROTEIN YBDZ"/>
    <property type="match status" value="1"/>
</dbReference>
<evidence type="ECO:0000313" key="3">
    <source>
        <dbReference type="Proteomes" id="UP000548304"/>
    </source>
</evidence>
<dbReference type="PANTHER" id="PTHR38444">
    <property type="entry name" value="ENTEROBACTIN BIOSYNTHESIS PROTEIN YBDZ"/>
    <property type="match status" value="1"/>
</dbReference>
<feature type="domain" description="MbtH-like" evidence="1">
    <location>
        <begin position="2"/>
        <end position="52"/>
    </location>
</feature>
<dbReference type="AlphaFoldDB" id="A0A852YTJ6"/>
<dbReference type="SUPFAM" id="SSF160582">
    <property type="entry name" value="MbtH-like"/>
    <property type="match status" value="1"/>
</dbReference>
<dbReference type="InterPro" id="IPR037407">
    <property type="entry name" value="MLP_fam"/>
</dbReference>
<evidence type="ECO:0000313" key="2">
    <source>
        <dbReference type="EMBL" id="NYH77420.1"/>
    </source>
</evidence>
<organism evidence="2 3">
    <name type="scientific">Actinopolyspora biskrensis</name>
    <dbReference type="NCBI Taxonomy" id="1470178"/>
    <lineage>
        <taxon>Bacteria</taxon>
        <taxon>Bacillati</taxon>
        <taxon>Actinomycetota</taxon>
        <taxon>Actinomycetes</taxon>
        <taxon>Actinopolysporales</taxon>
        <taxon>Actinopolysporaceae</taxon>
        <taxon>Actinopolyspora</taxon>
    </lineage>
</organism>
<dbReference type="Proteomes" id="UP000548304">
    <property type="component" value="Unassembled WGS sequence"/>
</dbReference>
<dbReference type="Gene3D" id="3.90.820.10">
    <property type="entry name" value="Structural Genomics, Unknown Function 30-nov-00 1gh9 Mol_id"/>
    <property type="match status" value="1"/>
</dbReference>
<protein>
    <submittedName>
        <fullName evidence="2">MbtH protein</fullName>
    </submittedName>
</protein>
<dbReference type="SMART" id="SM00923">
    <property type="entry name" value="MbtH"/>
    <property type="match status" value="1"/>
</dbReference>
<proteinExistence type="predicted"/>
<keyword evidence="3" id="KW-1185">Reference proteome</keyword>
<evidence type="ECO:0000259" key="1">
    <source>
        <dbReference type="SMART" id="SM00923"/>
    </source>
</evidence>
<sequence>MNPFEDPDGQYYALVNDEGQYSLWPAFVDIPAGWLVSHGPDVRDACLAHISEYWTDMRPKSLVDAMENRDHSDPGRS</sequence>
<dbReference type="Pfam" id="PF03621">
    <property type="entry name" value="MbtH"/>
    <property type="match status" value="1"/>
</dbReference>
<accession>A0A852YTJ6</accession>
<comment type="caution">
    <text evidence="2">The sequence shown here is derived from an EMBL/GenBank/DDBJ whole genome shotgun (WGS) entry which is preliminary data.</text>
</comment>
<dbReference type="RefSeq" id="WP_179533958.1">
    <property type="nucleotide sequence ID" value="NZ_JACBYW010000001.1"/>
</dbReference>
<reference evidence="2 3" key="1">
    <citation type="submission" date="2020-07" db="EMBL/GenBank/DDBJ databases">
        <title>Genomic Encyclopedia of Type Strains, Phase III (KMG-III): the genomes of soil and plant-associated and newly described type strains.</title>
        <authorList>
            <person name="Whitman W."/>
        </authorList>
    </citation>
    <scope>NUCLEOTIDE SEQUENCE [LARGE SCALE GENOMIC DNA]</scope>
    <source>
        <strain evidence="2 3">CECT 8576</strain>
    </source>
</reference>
<dbReference type="InterPro" id="IPR038020">
    <property type="entry name" value="MbtH-like_sf"/>
</dbReference>
<dbReference type="GO" id="GO:0019290">
    <property type="term" value="P:siderophore biosynthetic process"/>
    <property type="evidence" value="ECO:0007669"/>
    <property type="project" value="TreeGrafter"/>
</dbReference>